<name>A0A2W5ES55_9SPHI</name>
<feature type="non-terminal residue" evidence="1">
    <location>
        <position position="1"/>
    </location>
</feature>
<proteinExistence type="predicted"/>
<dbReference type="AlphaFoldDB" id="A0A2W5ES55"/>
<gene>
    <name evidence="1" type="ORF">DI598_13420</name>
</gene>
<accession>A0A2W5ES55</accession>
<dbReference type="Proteomes" id="UP000249645">
    <property type="component" value="Unassembled WGS sequence"/>
</dbReference>
<organism evidence="1 2">
    <name type="scientific">Pseudopedobacter saltans</name>
    <dbReference type="NCBI Taxonomy" id="151895"/>
    <lineage>
        <taxon>Bacteria</taxon>
        <taxon>Pseudomonadati</taxon>
        <taxon>Bacteroidota</taxon>
        <taxon>Sphingobacteriia</taxon>
        <taxon>Sphingobacteriales</taxon>
        <taxon>Sphingobacteriaceae</taxon>
        <taxon>Pseudopedobacter</taxon>
    </lineage>
</organism>
<dbReference type="EMBL" id="QFOI01000271">
    <property type="protein sequence ID" value="PZP45323.1"/>
    <property type="molecule type" value="Genomic_DNA"/>
</dbReference>
<evidence type="ECO:0000313" key="2">
    <source>
        <dbReference type="Proteomes" id="UP000249645"/>
    </source>
</evidence>
<evidence type="ECO:0000313" key="1">
    <source>
        <dbReference type="EMBL" id="PZP45323.1"/>
    </source>
</evidence>
<sequence length="305" mass="36383">IINKKNTKNELTFNNDLILNELAIMGHSAKRSLEAQKLHYLFQSFYFTSINNYSAAIKTFVQLNELFENRITINNQNIFDYYSMLDGILSSLRMEKRTIEMGYFVDKLFVLLEHKIPEYFKIMIKKTIAINHMSLQLLSFDPSQGLNYLTHLEKDTVNKYPFIDLIKQSELLFYIALTYYRNDNTKKALKTFAKTEINLYRENTHPIFKTIKLFTLLLHYEAKDLLFLNYEIRNFVRHAKGQDNLTEIEKLLFRIFKTNDFQLKNNKELKHFLAIVKANQPNHRREIMSKQHFDFVVWAEHKLLG</sequence>
<reference evidence="1 2" key="1">
    <citation type="submission" date="2017-11" db="EMBL/GenBank/DDBJ databases">
        <title>Infants hospitalized years apart are colonized by the same room-sourced microbial strains.</title>
        <authorList>
            <person name="Brooks B."/>
            <person name="Olm M.R."/>
            <person name="Firek B.A."/>
            <person name="Baker R."/>
            <person name="Thomas B.C."/>
            <person name="Morowitz M.J."/>
            <person name="Banfield J.F."/>
        </authorList>
    </citation>
    <scope>NUCLEOTIDE SEQUENCE [LARGE SCALE GENOMIC DNA]</scope>
    <source>
        <strain evidence="1">S2_009_000_R2_76</strain>
    </source>
</reference>
<comment type="caution">
    <text evidence="1">The sequence shown here is derived from an EMBL/GenBank/DDBJ whole genome shotgun (WGS) entry which is preliminary data.</text>
</comment>
<protein>
    <submittedName>
        <fullName evidence="1">Uncharacterized protein</fullName>
    </submittedName>
</protein>